<proteinExistence type="predicted"/>
<dbReference type="SUPFAM" id="SSF53335">
    <property type="entry name" value="S-adenosyl-L-methionine-dependent methyltransferases"/>
    <property type="match status" value="1"/>
</dbReference>
<accession>A0ABW6SBG0</accession>
<keyword evidence="3" id="KW-1185">Reference proteome</keyword>
<dbReference type="Pfam" id="PF08241">
    <property type="entry name" value="Methyltransf_11"/>
    <property type="match status" value="1"/>
</dbReference>
<keyword evidence="2" id="KW-0489">Methyltransferase</keyword>
<gene>
    <name evidence="2" type="ORF">ACFYXQ_38380</name>
</gene>
<evidence type="ECO:0000313" key="3">
    <source>
        <dbReference type="Proteomes" id="UP001601992"/>
    </source>
</evidence>
<sequence length="225" mass="25130">MSGTAPAAATQGSDLWARVFATLYDPLLWWGERAGMGARRRQVLGRARGRTIELGSGTGLNLPHYPGDVEELILTEPEPAMRARLDRRVRTTQRNAKVLDASADQLPFTEESVDTVVSTLVLCTVDRPDAVLREVERVLRPGGSLLFLEHIRSKSPRLARWQDRLEVPWRRFAEGCRCNRATLELIRASGLEVDEVQEETWQGMMVPIVRPLIIGTATKPGGRHS</sequence>
<evidence type="ECO:0000313" key="2">
    <source>
        <dbReference type="EMBL" id="MFF3573641.1"/>
    </source>
</evidence>
<dbReference type="Gene3D" id="3.40.50.150">
    <property type="entry name" value="Vaccinia Virus protein VP39"/>
    <property type="match status" value="1"/>
</dbReference>
<dbReference type="GO" id="GO:0008168">
    <property type="term" value="F:methyltransferase activity"/>
    <property type="evidence" value="ECO:0007669"/>
    <property type="project" value="UniProtKB-KW"/>
</dbReference>
<dbReference type="InterPro" id="IPR052356">
    <property type="entry name" value="Thiol_S-MT"/>
</dbReference>
<comment type="caution">
    <text evidence="2">The sequence shown here is derived from an EMBL/GenBank/DDBJ whole genome shotgun (WGS) entry which is preliminary data.</text>
</comment>
<protein>
    <submittedName>
        <fullName evidence="2">Class I SAM-dependent methyltransferase</fullName>
        <ecNumber evidence="2">2.1.1.-</ecNumber>
    </submittedName>
</protein>
<dbReference type="InterPro" id="IPR029063">
    <property type="entry name" value="SAM-dependent_MTases_sf"/>
</dbReference>
<dbReference type="Proteomes" id="UP001601992">
    <property type="component" value="Unassembled WGS sequence"/>
</dbReference>
<keyword evidence="2" id="KW-0808">Transferase</keyword>
<reference evidence="2 3" key="1">
    <citation type="submission" date="2024-10" db="EMBL/GenBank/DDBJ databases">
        <title>The Natural Products Discovery Center: Release of the First 8490 Sequenced Strains for Exploring Actinobacteria Biosynthetic Diversity.</title>
        <authorList>
            <person name="Kalkreuter E."/>
            <person name="Kautsar S.A."/>
            <person name="Yang D."/>
            <person name="Bader C.D."/>
            <person name="Teijaro C.N."/>
            <person name="Fluegel L."/>
            <person name="Davis C.M."/>
            <person name="Simpson J.R."/>
            <person name="Lauterbach L."/>
            <person name="Steele A.D."/>
            <person name="Gui C."/>
            <person name="Meng S."/>
            <person name="Li G."/>
            <person name="Viehrig K."/>
            <person name="Ye F."/>
            <person name="Su P."/>
            <person name="Kiefer A.F."/>
            <person name="Nichols A."/>
            <person name="Cepeda A.J."/>
            <person name="Yan W."/>
            <person name="Fan B."/>
            <person name="Jiang Y."/>
            <person name="Adhikari A."/>
            <person name="Zheng C.-J."/>
            <person name="Schuster L."/>
            <person name="Cowan T.M."/>
            <person name="Smanski M.J."/>
            <person name="Chevrette M.G."/>
            <person name="De Carvalho L.P.S."/>
            <person name="Shen B."/>
        </authorList>
    </citation>
    <scope>NUCLEOTIDE SEQUENCE [LARGE SCALE GENOMIC DNA]</scope>
    <source>
        <strain evidence="2 3">NPDC002593</strain>
    </source>
</reference>
<dbReference type="GO" id="GO:0032259">
    <property type="term" value="P:methylation"/>
    <property type="evidence" value="ECO:0007669"/>
    <property type="project" value="UniProtKB-KW"/>
</dbReference>
<dbReference type="EMBL" id="JBIAQY010000020">
    <property type="protein sequence ID" value="MFF3573641.1"/>
    <property type="molecule type" value="Genomic_DNA"/>
</dbReference>
<organism evidence="2 3">
    <name type="scientific">Nocardia jiangxiensis</name>
    <dbReference type="NCBI Taxonomy" id="282685"/>
    <lineage>
        <taxon>Bacteria</taxon>
        <taxon>Bacillati</taxon>
        <taxon>Actinomycetota</taxon>
        <taxon>Actinomycetes</taxon>
        <taxon>Mycobacteriales</taxon>
        <taxon>Nocardiaceae</taxon>
        <taxon>Nocardia</taxon>
    </lineage>
</organism>
<dbReference type="PANTHER" id="PTHR45036">
    <property type="entry name" value="METHYLTRANSFERASE LIKE 7B"/>
    <property type="match status" value="1"/>
</dbReference>
<dbReference type="CDD" id="cd02440">
    <property type="entry name" value="AdoMet_MTases"/>
    <property type="match status" value="1"/>
</dbReference>
<dbReference type="RefSeq" id="WP_040819852.1">
    <property type="nucleotide sequence ID" value="NZ_JBIAQY010000020.1"/>
</dbReference>
<dbReference type="PANTHER" id="PTHR45036:SF1">
    <property type="entry name" value="METHYLTRANSFERASE LIKE 7A"/>
    <property type="match status" value="1"/>
</dbReference>
<feature type="domain" description="Methyltransferase type 11" evidence="1">
    <location>
        <begin position="53"/>
        <end position="147"/>
    </location>
</feature>
<dbReference type="InterPro" id="IPR013216">
    <property type="entry name" value="Methyltransf_11"/>
</dbReference>
<dbReference type="EC" id="2.1.1.-" evidence="2"/>
<name>A0ABW6SBG0_9NOCA</name>
<evidence type="ECO:0000259" key="1">
    <source>
        <dbReference type="Pfam" id="PF08241"/>
    </source>
</evidence>